<comment type="similarity">
    <text evidence="2">Belongs to the mitochondrial carrier (TC 2.A.29) family.</text>
</comment>
<dbReference type="PROSITE" id="PS50920">
    <property type="entry name" value="SOLCAR"/>
    <property type="match status" value="3"/>
</dbReference>
<dbReference type="Pfam" id="PF00153">
    <property type="entry name" value="Mito_carr"/>
    <property type="match status" value="3"/>
</dbReference>
<accession>A0AA38H784</accession>
<feature type="repeat" description="Solcar" evidence="12">
    <location>
        <begin position="345"/>
        <end position="436"/>
    </location>
</feature>
<reference evidence="14" key="1">
    <citation type="journal article" date="2022" name="G3 (Bethesda)">
        <title>High quality genome of the basidiomycete yeast Dioszegia hungarica PDD-24b-2 isolated from cloud water.</title>
        <authorList>
            <person name="Jarrige D."/>
            <person name="Haridas S."/>
            <person name="Bleykasten-Grosshans C."/>
            <person name="Joly M."/>
            <person name="Nadalig T."/>
            <person name="Sancelme M."/>
            <person name="Vuilleumier S."/>
            <person name="Grigoriev I.V."/>
            <person name="Amato P."/>
            <person name="Bringel F."/>
        </authorList>
    </citation>
    <scope>NUCLEOTIDE SEQUENCE</scope>
    <source>
        <strain evidence="14">PDD-24b-2</strain>
    </source>
</reference>
<comment type="subunit">
    <text evidence="11">Homodimer (via N-terminus).</text>
</comment>
<evidence type="ECO:0000256" key="3">
    <source>
        <dbReference type="ARBA" id="ARBA00022448"/>
    </source>
</evidence>
<evidence type="ECO:0000256" key="7">
    <source>
        <dbReference type="ARBA" id="ARBA00022837"/>
    </source>
</evidence>
<dbReference type="PROSITE" id="PS00018">
    <property type="entry name" value="EF_HAND_1"/>
    <property type="match status" value="2"/>
</dbReference>
<evidence type="ECO:0000256" key="2">
    <source>
        <dbReference type="ARBA" id="ARBA00006375"/>
    </source>
</evidence>
<keyword evidence="9" id="KW-0496">Mitochondrion</keyword>
<comment type="caution">
    <text evidence="14">The sequence shown here is derived from an EMBL/GenBank/DDBJ whole genome shotgun (WGS) entry which is preliminary data.</text>
</comment>
<dbReference type="Pfam" id="PF13202">
    <property type="entry name" value="EF-hand_5"/>
    <property type="match status" value="1"/>
</dbReference>
<keyword evidence="5" id="KW-0677">Repeat</keyword>
<evidence type="ECO:0000256" key="10">
    <source>
        <dbReference type="ARBA" id="ARBA00023136"/>
    </source>
</evidence>
<evidence type="ECO:0000256" key="4">
    <source>
        <dbReference type="ARBA" id="ARBA00022692"/>
    </source>
</evidence>
<gene>
    <name evidence="14" type="ORF">MKK02DRAFT_32643</name>
</gene>
<evidence type="ECO:0000256" key="11">
    <source>
        <dbReference type="ARBA" id="ARBA00038674"/>
    </source>
</evidence>
<dbReference type="InterPro" id="IPR018247">
    <property type="entry name" value="EF_Hand_1_Ca_BS"/>
</dbReference>
<proteinExistence type="inferred from homology"/>
<name>A0AA38H784_9TREE</name>
<dbReference type="Pfam" id="PF13405">
    <property type="entry name" value="EF-hand_6"/>
    <property type="match status" value="1"/>
</dbReference>
<dbReference type="InterPro" id="IPR002048">
    <property type="entry name" value="EF_hand_dom"/>
</dbReference>
<comment type="subcellular location">
    <subcellularLocation>
        <location evidence="1">Mitochondrion inner membrane</location>
        <topology evidence="1">Multi-pass membrane protein</topology>
    </subcellularLocation>
</comment>
<evidence type="ECO:0000256" key="8">
    <source>
        <dbReference type="ARBA" id="ARBA00022989"/>
    </source>
</evidence>
<evidence type="ECO:0000256" key="9">
    <source>
        <dbReference type="ARBA" id="ARBA00023128"/>
    </source>
</evidence>
<dbReference type="Pfam" id="PF13833">
    <property type="entry name" value="EF-hand_8"/>
    <property type="match status" value="1"/>
</dbReference>
<dbReference type="PANTHER" id="PTHR45678">
    <property type="entry name" value="MITOCHONDRIAL 2-OXODICARBOXYLATE CARRIER 1-RELATED"/>
    <property type="match status" value="1"/>
</dbReference>
<protein>
    <submittedName>
        <fullName evidence="14">Mitochondrial inner membrane protein</fullName>
    </submittedName>
</protein>
<keyword evidence="10 12" id="KW-0472">Membrane</keyword>
<keyword evidence="6" id="KW-0999">Mitochondrion inner membrane</keyword>
<dbReference type="EMBL" id="JAKWFO010000005">
    <property type="protein sequence ID" value="KAI9635152.1"/>
    <property type="molecule type" value="Genomic_DNA"/>
</dbReference>
<keyword evidence="4 12" id="KW-0812">Transmembrane</keyword>
<dbReference type="CDD" id="cd00051">
    <property type="entry name" value="EFh"/>
    <property type="match status" value="1"/>
</dbReference>
<evidence type="ECO:0000313" key="14">
    <source>
        <dbReference type="EMBL" id="KAI9635152.1"/>
    </source>
</evidence>
<evidence type="ECO:0000256" key="12">
    <source>
        <dbReference type="PROSITE-ProRule" id="PRU00282"/>
    </source>
</evidence>
<dbReference type="GO" id="GO:0005743">
    <property type="term" value="C:mitochondrial inner membrane"/>
    <property type="evidence" value="ECO:0007669"/>
    <property type="project" value="UniProtKB-SubCell"/>
</dbReference>
<evidence type="ECO:0000256" key="6">
    <source>
        <dbReference type="ARBA" id="ARBA00022792"/>
    </source>
</evidence>
<dbReference type="SUPFAM" id="SSF103506">
    <property type="entry name" value="Mitochondrial carrier"/>
    <property type="match status" value="1"/>
</dbReference>
<dbReference type="GeneID" id="77727750"/>
<evidence type="ECO:0000313" key="15">
    <source>
        <dbReference type="Proteomes" id="UP001164286"/>
    </source>
</evidence>
<keyword evidence="3" id="KW-0813">Transport</keyword>
<keyword evidence="8" id="KW-1133">Transmembrane helix</keyword>
<dbReference type="PRINTS" id="PR00926">
    <property type="entry name" value="MITOCARRIER"/>
</dbReference>
<dbReference type="SUPFAM" id="SSF47473">
    <property type="entry name" value="EF-hand"/>
    <property type="match status" value="1"/>
</dbReference>
<dbReference type="InterPro" id="IPR011992">
    <property type="entry name" value="EF-hand-dom_pair"/>
</dbReference>
<sequence length="699" mass="77166">MADSDAPGIFSRVASTFTSLASTVKPAENELARWRRTFDRFAEDASDGKKYLSPSGFIDAIAPTEEGFSRIHKEQYNLLFRVADISRRGLVSWEDFVVFETLLKRPDADYQLAFQVFDNDASGSIDFDEFKAVLSSNIAASHIPFDFEVPWMKLYVGQKGGQHVLGYHEFTQLIKGYQGERLRQAFHYFDSDSDGYISPGEFQQIIIEIAGHKLSNPILERLPTLCTMNPGRKISYSEVIAFHNIIREMDAVERIILHAVRKSRDGKIDLSDFLNEAAGSMRYGMFTPMEANIIWHFASRGGMGSNQRLGMADFQALLDAKWQPPDLASAPSASSSSSTFFSDFLQSTYNFVQGGIAGGIGAFAVYPIDLVKTRLQNQRSTVVGEVMYRNAADCVRKVYANEGGVRGFYRGVWPQLLGVAPEKAIKLTVNDLVRKKRTDPETGRITLGSELLAGGTAGACQVVVTNPLEIVKIRLQMAGEIARSSAGTAPPRGAWHIIKSLGLIGLYKGATACLSRDAPFSMIYFTSYARLKKDVFHEGRRGKVLSTGELLLAAGAAGMPSAYLTTPFDVVKTRLQSQARKGETVYKGVVDGIRKIAQEEGPKALFKGGIARVIRSSPQFAVTLTMYELLHKVAPYPWAVDKQEQARPTRRTEDISRIRARNGLRILLDCSSSFGMAASNTSQGLKALPPILKPSKEFH</sequence>
<dbReference type="InterPro" id="IPR023395">
    <property type="entry name" value="MCP_dom_sf"/>
</dbReference>
<feature type="repeat" description="Solcar" evidence="12">
    <location>
        <begin position="545"/>
        <end position="633"/>
    </location>
</feature>
<dbReference type="Proteomes" id="UP001164286">
    <property type="component" value="Unassembled WGS sequence"/>
</dbReference>
<dbReference type="InterPro" id="IPR002067">
    <property type="entry name" value="MCP"/>
</dbReference>
<dbReference type="InterPro" id="IPR051028">
    <property type="entry name" value="Mito_Solute_Carrier"/>
</dbReference>
<dbReference type="AlphaFoldDB" id="A0AA38H784"/>
<dbReference type="GO" id="GO:0015183">
    <property type="term" value="F:L-aspartate transmembrane transporter activity"/>
    <property type="evidence" value="ECO:0007669"/>
    <property type="project" value="TreeGrafter"/>
</dbReference>
<feature type="repeat" description="Solcar" evidence="12">
    <location>
        <begin position="445"/>
        <end position="534"/>
    </location>
</feature>
<dbReference type="Gene3D" id="1.50.40.10">
    <property type="entry name" value="Mitochondrial carrier domain"/>
    <property type="match status" value="1"/>
</dbReference>
<keyword evidence="15" id="KW-1185">Reference proteome</keyword>
<organism evidence="14 15">
    <name type="scientific">Dioszegia hungarica</name>
    <dbReference type="NCBI Taxonomy" id="4972"/>
    <lineage>
        <taxon>Eukaryota</taxon>
        <taxon>Fungi</taxon>
        <taxon>Dikarya</taxon>
        <taxon>Basidiomycota</taxon>
        <taxon>Agaricomycotina</taxon>
        <taxon>Tremellomycetes</taxon>
        <taxon>Tremellales</taxon>
        <taxon>Bulleribasidiaceae</taxon>
        <taxon>Dioszegia</taxon>
    </lineage>
</organism>
<dbReference type="SMART" id="SM00054">
    <property type="entry name" value="EFh"/>
    <property type="match status" value="2"/>
</dbReference>
<dbReference type="FunFam" id="1.50.40.10:FF:000147">
    <property type="entry name" value="Solute carrier family 25 (Mitochondrial aspartate/glutamate transporter), member 12/13"/>
    <property type="match status" value="1"/>
</dbReference>
<dbReference type="FunFam" id="1.10.238.10:FF:000552">
    <property type="entry name" value="Probable mitochondrial carrier protein ARALAR1"/>
    <property type="match status" value="1"/>
</dbReference>
<dbReference type="PANTHER" id="PTHR45678:SF9">
    <property type="entry name" value="CALCIUM-BINDING MITOCHONDRIAL CARRIER PROTEIN ARALAR1"/>
    <property type="match status" value="1"/>
</dbReference>
<dbReference type="GO" id="GO:0005313">
    <property type="term" value="F:L-glutamate transmembrane transporter activity"/>
    <property type="evidence" value="ECO:0007669"/>
    <property type="project" value="TreeGrafter"/>
</dbReference>
<feature type="domain" description="EF-hand" evidence="13">
    <location>
        <begin position="177"/>
        <end position="212"/>
    </location>
</feature>
<dbReference type="GO" id="GO:0005509">
    <property type="term" value="F:calcium ion binding"/>
    <property type="evidence" value="ECO:0007669"/>
    <property type="project" value="InterPro"/>
</dbReference>
<dbReference type="GO" id="GO:0043490">
    <property type="term" value="P:malate-aspartate shuttle"/>
    <property type="evidence" value="ECO:0007669"/>
    <property type="project" value="TreeGrafter"/>
</dbReference>
<dbReference type="InterPro" id="IPR018108">
    <property type="entry name" value="MCP_transmembrane"/>
</dbReference>
<dbReference type="RefSeq" id="XP_052944929.1">
    <property type="nucleotide sequence ID" value="XM_053088545.1"/>
</dbReference>
<dbReference type="PROSITE" id="PS50222">
    <property type="entry name" value="EF_HAND_2"/>
    <property type="match status" value="2"/>
</dbReference>
<evidence type="ECO:0000259" key="13">
    <source>
        <dbReference type="PROSITE" id="PS50222"/>
    </source>
</evidence>
<feature type="domain" description="EF-hand" evidence="13">
    <location>
        <begin position="105"/>
        <end position="140"/>
    </location>
</feature>
<evidence type="ECO:0000256" key="1">
    <source>
        <dbReference type="ARBA" id="ARBA00004448"/>
    </source>
</evidence>
<dbReference type="Gene3D" id="1.10.238.10">
    <property type="entry name" value="EF-hand"/>
    <property type="match status" value="2"/>
</dbReference>
<keyword evidence="7" id="KW-0106">Calcium</keyword>
<evidence type="ECO:0000256" key="5">
    <source>
        <dbReference type="ARBA" id="ARBA00022737"/>
    </source>
</evidence>